<dbReference type="Gene3D" id="3.40.50.1820">
    <property type="entry name" value="alpha/beta hydrolase"/>
    <property type="match status" value="1"/>
</dbReference>
<feature type="domain" description="AB hydrolase-1" evidence="1">
    <location>
        <begin position="41"/>
        <end position="291"/>
    </location>
</feature>
<keyword evidence="2" id="KW-0378">Hydrolase</keyword>
<dbReference type="Proteomes" id="UP000238762">
    <property type="component" value="Unassembled WGS sequence"/>
</dbReference>
<reference evidence="2 3" key="2">
    <citation type="submission" date="2018-03" db="EMBL/GenBank/DDBJ databases">
        <title>The ancient ancestry and fast evolution of plastids.</title>
        <authorList>
            <person name="Moore K.R."/>
            <person name="Magnabosco C."/>
            <person name="Momper L."/>
            <person name="Gold D.A."/>
            <person name="Bosak T."/>
            <person name="Fournier G.P."/>
        </authorList>
    </citation>
    <scope>NUCLEOTIDE SEQUENCE [LARGE SCALE GENOMIC DNA]</scope>
    <source>
        <strain evidence="2 3">CCAP 1448/3</strain>
    </source>
</reference>
<protein>
    <submittedName>
        <fullName evidence="2">Alpha/beta hydrolase</fullName>
    </submittedName>
</protein>
<dbReference type="RefSeq" id="WP_106287839.1">
    <property type="nucleotide sequence ID" value="NZ_CAWNTC010000240.1"/>
</dbReference>
<dbReference type="InterPro" id="IPR000073">
    <property type="entry name" value="AB_hydrolase_1"/>
</dbReference>
<evidence type="ECO:0000313" key="3">
    <source>
        <dbReference type="Proteomes" id="UP000238762"/>
    </source>
</evidence>
<proteinExistence type="predicted"/>
<organism evidence="2 3">
    <name type="scientific">Merismopedia glauca CCAP 1448/3</name>
    <dbReference type="NCBI Taxonomy" id="1296344"/>
    <lineage>
        <taxon>Bacteria</taxon>
        <taxon>Bacillati</taxon>
        <taxon>Cyanobacteriota</taxon>
        <taxon>Cyanophyceae</taxon>
        <taxon>Synechococcales</taxon>
        <taxon>Merismopediaceae</taxon>
        <taxon>Merismopedia</taxon>
    </lineage>
</organism>
<evidence type="ECO:0000313" key="2">
    <source>
        <dbReference type="EMBL" id="PSB03856.1"/>
    </source>
</evidence>
<sequence length="303" mass="33991">MVTSLTWQQRVGSQRDWVWRGWRTRYTYIRGKQNLDNNPPLLMLHGFGASIGHWRHNLPALSDIHTVYALDMLGFGASEKAGIDYKISLWVDQVYDFWQTFVQTPMVLVGNSIGSLVCLAAAETYPEMVQGIVMISLPDMSARNDMIPKWFQPIVSGLENAIASPPVLKTLFYLVRRPQIVKKWASIAYANPSAISEELVEILSGPAQDRGAARAFSALLKAMIGADFSPSARTVLPTLNIPMLLLWGQQDRMIPYALSARFRDINPQLRVVDVENAGHCPHDECPEVVNQILLEWLATDLDS</sequence>
<reference evidence="2 3" key="1">
    <citation type="submission" date="2018-02" db="EMBL/GenBank/DDBJ databases">
        <authorList>
            <person name="Cohen D.B."/>
            <person name="Kent A.D."/>
        </authorList>
    </citation>
    <scope>NUCLEOTIDE SEQUENCE [LARGE SCALE GENOMIC DNA]</scope>
    <source>
        <strain evidence="2 3">CCAP 1448/3</strain>
    </source>
</reference>
<dbReference type="PRINTS" id="PR00412">
    <property type="entry name" value="EPOXHYDRLASE"/>
</dbReference>
<dbReference type="SUPFAM" id="SSF53474">
    <property type="entry name" value="alpha/beta-Hydrolases"/>
    <property type="match status" value="1"/>
</dbReference>
<dbReference type="Pfam" id="PF12697">
    <property type="entry name" value="Abhydrolase_6"/>
    <property type="match status" value="1"/>
</dbReference>
<dbReference type="GO" id="GO:0016787">
    <property type="term" value="F:hydrolase activity"/>
    <property type="evidence" value="ECO:0007669"/>
    <property type="project" value="UniProtKB-KW"/>
</dbReference>
<dbReference type="PRINTS" id="PR00111">
    <property type="entry name" value="ABHYDROLASE"/>
</dbReference>
<dbReference type="InterPro" id="IPR000639">
    <property type="entry name" value="Epox_hydrolase-like"/>
</dbReference>
<dbReference type="InterPro" id="IPR029058">
    <property type="entry name" value="AB_hydrolase_fold"/>
</dbReference>
<comment type="caution">
    <text evidence="2">The sequence shown here is derived from an EMBL/GenBank/DDBJ whole genome shotgun (WGS) entry which is preliminary data.</text>
</comment>
<dbReference type="PANTHER" id="PTHR46438">
    <property type="entry name" value="ALPHA/BETA-HYDROLASES SUPERFAMILY PROTEIN"/>
    <property type="match status" value="1"/>
</dbReference>
<keyword evidence="3" id="KW-1185">Reference proteome</keyword>
<accession>A0A2T1C6J1</accession>
<name>A0A2T1C6J1_9CYAN</name>
<dbReference type="PANTHER" id="PTHR46438:SF2">
    <property type="entry name" value="ALPHA_BETA-HYDROLASES SUPERFAMILY PROTEIN"/>
    <property type="match status" value="1"/>
</dbReference>
<dbReference type="EMBL" id="PVWJ01000023">
    <property type="protein sequence ID" value="PSB03856.1"/>
    <property type="molecule type" value="Genomic_DNA"/>
</dbReference>
<dbReference type="AlphaFoldDB" id="A0A2T1C6J1"/>
<gene>
    <name evidence="2" type="ORF">C7B64_06480</name>
</gene>
<evidence type="ECO:0000259" key="1">
    <source>
        <dbReference type="Pfam" id="PF12697"/>
    </source>
</evidence>
<dbReference type="OrthoDB" id="9780765at2"/>